<evidence type="ECO:0000313" key="7">
    <source>
        <dbReference type="Proteomes" id="UP000218554"/>
    </source>
</evidence>
<dbReference type="InterPro" id="IPR050950">
    <property type="entry name" value="HTH-type_LysR_regulators"/>
</dbReference>
<reference evidence="7" key="1">
    <citation type="submission" date="2015-05" db="EMBL/GenBank/DDBJ databases">
        <title>Draft genome sequencing of a biphenyl-degrading bacterium, Pseudomonas balearica KF707 (=NBRC110670).</title>
        <authorList>
            <person name="Kimura N."/>
            <person name="Hirose J."/>
            <person name="Watanabe T."/>
            <person name="Suenaga H."/>
            <person name="Fujihara H."/>
            <person name="Noguchi M."/>
            <person name="Hashimoto M."/>
            <person name="Shimodaira J."/>
            <person name="Tsuchikane K."/>
            <person name="Hosoyama A."/>
            <person name="Yamazoe A."/>
            <person name="Fujita N."/>
            <person name="Furukawa K."/>
        </authorList>
    </citation>
    <scope>NUCLEOTIDE SEQUENCE [LARGE SCALE GENOMIC DNA]</scope>
    <source>
        <strain evidence="7">DSM 10086 / NBRC 110670 / KF707</strain>
    </source>
</reference>
<sequence>MTLKQLRYLIAIAEAGSFSAAARRSFIAQPALSRQIGLLESELEIQLLERQHDGVALTDAGRRLYEVARSVVQKLDSVKDELTSTRGDPRGHVSISIPASASALLLPEIISRATEKFPGITLTVCDGLTREGGQAIELGKVDFGVVPNAEELEHVAAEPIFTEDLYWVGAASEAEKDAPITLAEAAATRLVVAPRALHLRRRIEQAAMEAGVTLNVAYEQQSAPGIASLVRSGLAATICNWPPLMELFEPTAARLVVEPRITRTVSIAHSVHKPLSFAASCMHDLVRSILLDAVREDRWRGSLIERSVEEGAQALEASAGVSS</sequence>
<proteinExistence type="inferred from homology"/>
<dbReference type="Pfam" id="PF00126">
    <property type="entry name" value="HTH_1"/>
    <property type="match status" value="1"/>
</dbReference>
<dbReference type="Gene3D" id="3.40.190.290">
    <property type="match status" value="1"/>
</dbReference>
<evidence type="ECO:0000256" key="1">
    <source>
        <dbReference type="ARBA" id="ARBA00009437"/>
    </source>
</evidence>
<dbReference type="AlphaFoldDB" id="A0AAD1BYT9"/>
<evidence type="ECO:0000259" key="5">
    <source>
        <dbReference type="PROSITE" id="PS50931"/>
    </source>
</evidence>
<dbReference type="InterPro" id="IPR000847">
    <property type="entry name" value="LysR_HTH_N"/>
</dbReference>
<organism evidence="6 7">
    <name type="scientific">Metapseudomonas furukawaii</name>
    <name type="common">Pseudomonas furukawaii</name>
    <dbReference type="NCBI Taxonomy" id="1149133"/>
    <lineage>
        <taxon>Bacteria</taxon>
        <taxon>Pseudomonadati</taxon>
        <taxon>Pseudomonadota</taxon>
        <taxon>Gammaproteobacteria</taxon>
        <taxon>Pseudomonadales</taxon>
        <taxon>Pseudomonadaceae</taxon>
        <taxon>Metapseudomonas</taxon>
    </lineage>
</organism>
<dbReference type="PRINTS" id="PR00039">
    <property type="entry name" value="HTHLYSR"/>
</dbReference>
<dbReference type="Gene3D" id="1.10.10.10">
    <property type="entry name" value="Winged helix-like DNA-binding domain superfamily/Winged helix DNA-binding domain"/>
    <property type="match status" value="1"/>
</dbReference>
<dbReference type="GO" id="GO:0003677">
    <property type="term" value="F:DNA binding"/>
    <property type="evidence" value="ECO:0007669"/>
    <property type="project" value="UniProtKB-KW"/>
</dbReference>
<reference evidence="6 7" key="2">
    <citation type="journal article" date="2017" name="Int. J. Syst. Evol. Microbiol.">
        <title>Pseudomonas furukawaii sp. nov., a polychlorinated biphenyl-degrading bacterium isolated from biphenyl-contaminated soil in Japan.</title>
        <authorList>
            <person name="Kimura N."/>
            <person name="Watanabe T."/>
            <person name="Suenaga H."/>
            <person name="Fujihara H."/>
            <person name="Futagami T."/>
            <person name="Goto M."/>
            <person name="Hanada S."/>
            <person name="Hirose J."/>
        </authorList>
    </citation>
    <scope>NUCLEOTIDE SEQUENCE [LARGE SCALE GENOMIC DNA]</scope>
    <source>
        <strain evidence="7">DSM 10086 / NBRC 110670 / KF707</strain>
    </source>
</reference>
<comment type="similarity">
    <text evidence="1">Belongs to the LysR transcriptional regulatory family.</text>
</comment>
<gene>
    <name evidence="6" type="ORF">KF707C_25030</name>
</gene>
<evidence type="ECO:0000256" key="3">
    <source>
        <dbReference type="ARBA" id="ARBA00023125"/>
    </source>
</evidence>
<evidence type="ECO:0000256" key="4">
    <source>
        <dbReference type="ARBA" id="ARBA00023163"/>
    </source>
</evidence>
<dbReference type="RefSeq" id="WP_003447981.1">
    <property type="nucleotide sequence ID" value="NZ_AJMR01000004.1"/>
</dbReference>
<keyword evidence="2" id="KW-0805">Transcription regulation</keyword>
<dbReference type="PANTHER" id="PTHR30419">
    <property type="entry name" value="HTH-TYPE TRANSCRIPTIONAL REGULATOR YBHD"/>
    <property type="match status" value="1"/>
</dbReference>
<protein>
    <submittedName>
        <fullName evidence="6">LysR family regulatory protein</fullName>
    </submittedName>
</protein>
<dbReference type="PROSITE" id="PS50931">
    <property type="entry name" value="HTH_LYSR"/>
    <property type="match status" value="1"/>
</dbReference>
<dbReference type="GO" id="GO:0003700">
    <property type="term" value="F:DNA-binding transcription factor activity"/>
    <property type="evidence" value="ECO:0007669"/>
    <property type="project" value="InterPro"/>
</dbReference>
<keyword evidence="3" id="KW-0238">DNA-binding</keyword>
<dbReference type="InterPro" id="IPR005119">
    <property type="entry name" value="LysR_subst-bd"/>
</dbReference>
<dbReference type="FunFam" id="1.10.10.10:FF:000001">
    <property type="entry name" value="LysR family transcriptional regulator"/>
    <property type="match status" value="1"/>
</dbReference>
<keyword evidence="7" id="KW-1185">Reference proteome</keyword>
<dbReference type="GO" id="GO:0005829">
    <property type="term" value="C:cytosol"/>
    <property type="evidence" value="ECO:0007669"/>
    <property type="project" value="TreeGrafter"/>
</dbReference>
<evidence type="ECO:0000256" key="2">
    <source>
        <dbReference type="ARBA" id="ARBA00023015"/>
    </source>
</evidence>
<evidence type="ECO:0000313" key="6">
    <source>
        <dbReference type="EMBL" id="BAU74191.1"/>
    </source>
</evidence>
<dbReference type="EMBL" id="AP014862">
    <property type="protein sequence ID" value="BAU74191.1"/>
    <property type="molecule type" value="Genomic_DNA"/>
</dbReference>
<dbReference type="Proteomes" id="UP000218554">
    <property type="component" value="Chromosome"/>
</dbReference>
<dbReference type="KEGG" id="pfuw:KF707C_25030"/>
<dbReference type="SUPFAM" id="SSF53850">
    <property type="entry name" value="Periplasmic binding protein-like II"/>
    <property type="match status" value="1"/>
</dbReference>
<accession>A0AAD1BYT9</accession>
<keyword evidence="4" id="KW-0804">Transcription</keyword>
<feature type="domain" description="HTH lysR-type" evidence="5">
    <location>
        <begin position="1"/>
        <end position="58"/>
    </location>
</feature>
<dbReference type="SUPFAM" id="SSF46785">
    <property type="entry name" value="Winged helix' DNA-binding domain"/>
    <property type="match status" value="1"/>
</dbReference>
<dbReference type="InterPro" id="IPR036390">
    <property type="entry name" value="WH_DNA-bd_sf"/>
</dbReference>
<name>A0AAD1BYT9_METFU</name>
<dbReference type="Pfam" id="PF03466">
    <property type="entry name" value="LysR_substrate"/>
    <property type="match status" value="1"/>
</dbReference>
<dbReference type="InterPro" id="IPR036388">
    <property type="entry name" value="WH-like_DNA-bd_sf"/>
</dbReference>